<keyword evidence="2" id="KW-1133">Transmembrane helix</keyword>
<feature type="transmembrane region" description="Helical" evidence="2">
    <location>
        <begin position="117"/>
        <end position="140"/>
    </location>
</feature>
<evidence type="ECO:0000256" key="2">
    <source>
        <dbReference type="SAM" id="Phobius"/>
    </source>
</evidence>
<proteinExistence type="predicted"/>
<reference evidence="4" key="1">
    <citation type="journal article" date="2019" name="Int. J. Syst. Evol. Microbiol.">
        <title>The Global Catalogue of Microorganisms (GCM) 10K type strain sequencing project: providing services to taxonomists for standard genome sequencing and annotation.</title>
        <authorList>
            <consortium name="The Broad Institute Genomics Platform"/>
            <consortium name="The Broad Institute Genome Sequencing Center for Infectious Disease"/>
            <person name="Wu L."/>
            <person name="Ma J."/>
        </authorList>
    </citation>
    <scope>NUCLEOTIDE SEQUENCE [LARGE SCALE GENOMIC DNA]</scope>
    <source>
        <strain evidence="4">JCM 17810</strain>
    </source>
</reference>
<keyword evidence="2" id="KW-0472">Membrane</keyword>
<feature type="transmembrane region" description="Helical" evidence="2">
    <location>
        <begin position="25"/>
        <end position="43"/>
    </location>
</feature>
<feature type="compositionally biased region" description="Polar residues" evidence="1">
    <location>
        <begin position="73"/>
        <end position="83"/>
    </location>
</feature>
<sequence>MVPGAAALAMASSLAIDLGMLVAVGIPYAIFLICVSVSVHSFVMGRTWNPAKDVEHIEDASTAPGAEVGAHSRQASNTASIGNGDQERSAATTAGVLDEEGNTGATASTRTAGQYPLVIAMLPVIIPLVLIVTRTITVMAGAGGGIVGFLGEPVVALMIGLLVGIVMVWPQMGRNKVDDIVTRGAQISGSILLFNGVAGSLGQVITEVGVGDMLKSLFSTNASVPILLTWLIAALFRLAQGSGSVSAITAAALVGPIAASIDAPVILILLAAGTGAGFGGHVTDNTFWIFKQMLGLTTRGTVQVYTVAQSIMSLVGLASCLLLDLIF</sequence>
<dbReference type="Pfam" id="PF02447">
    <property type="entry name" value="GntP_permease"/>
    <property type="match status" value="1"/>
</dbReference>
<comment type="caution">
    <text evidence="3">The sequence shown here is derived from an EMBL/GenBank/DDBJ whole genome shotgun (WGS) entry which is preliminary data.</text>
</comment>
<keyword evidence="4" id="KW-1185">Reference proteome</keyword>
<feature type="transmembrane region" description="Helical" evidence="2">
    <location>
        <begin position="251"/>
        <end position="282"/>
    </location>
</feature>
<dbReference type="EMBL" id="BAABGN010000011">
    <property type="protein sequence ID" value="GAA4426486.1"/>
    <property type="molecule type" value="Genomic_DNA"/>
</dbReference>
<feature type="transmembrane region" description="Helical" evidence="2">
    <location>
        <begin position="302"/>
        <end position="326"/>
    </location>
</feature>
<dbReference type="PANTHER" id="PTHR30354">
    <property type="entry name" value="GNT FAMILY GLUCONATE TRANSPORTER"/>
    <property type="match status" value="1"/>
</dbReference>
<feature type="transmembrane region" description="Helical" evidence="2">
    <location>
        <begin position="146"/>
        <end position="169"/>
    </location>
</feature>
<name>A0ABP8LDR7_9MICO</name>
<evidence type="ECO:0000256" key="1">
    <source>
        <dbReference type="SAM" id="MobiDB-lite"/>
    </source>
</evidence>
<gene>
    <name evidence="3" type="ORF">GCM10023169_25290</name>
</gene>
<keyword evidence="2" id="KW-0812">Transmembrane</keyword>
<organism evidence="3 4">
    <name type="scientific">Georgenia halophila</name>
    <dbReference type="NCBI Taxonomy" id="620889"/>
    <lineage>
        <taxon>Bacteria</taxon>
        <taxon>Bacillati</taxon>
        <taxon>Actinomycetota</taxon>
        <taxon>Actinomycetes</taxon>
        <taxon>Micrococcales</taxon>
        <taxon>Bogoriellaceae</taxon>
        <taxon>Georgenia</taxon>
    </lineage>
</organism>
<dbReference type="InterPro" id="IPR003474">
    <property type="entry name" value="Glcn_transporter"/>
</dbReference>
<accession>A0ABP8LDR7</accession>
<evidence type="ECO:0008006" key="5">
    <source>
        <dbReference type="Google" id="ProtNLM"/>
    </source>
</evidence>
<evidence type="ECO:0000313" key="4">
    <source>
        <dbReference type="Proteomes" id="UP001500622"/>
    </source>
</evidence>
<dbReference type="Proteomes" id="UP001500622">
    <property type="component" value="Unassembled WGS sequence"/>
</dbReference>
<feature type="region of interest" description="Disordered" evidence="1">
    <location>
        <begin position="65"/>
        <end position="107"/>
    </location>
</feature>
<feature type="transmembrane region" description="Helical" evidence="2">
    <location>
        <begin position="190"/>
        <end position="210"/>
    </location>
</feature>
<feature type="transmembrane region" description="Helical" evidence="2">
    <location>
        <begin position="222"/>
        <end position="239"/>
    </location>
</feature>
<dbReference type="PANTHER" id="PTHR30354:SF11">
    <property type="entry name" value="PERMEASE"/>
    <property type="match status" value="1"/>
</dbReference>
<protein>
    <recommendedName>
        <fullName evidence="5">Gluconate permease</fullName>
    </recommendedName>
</protein>
<evidence type="ECO:0000313" key="3">
    <source>
        <dbReference type="EMBL" id="GAA4426486.1"/>
    </source>
</evidence>